<dbReference type="AlphaFoldDB" id="A0A2P8H170"/>
<comment type="caution">
    <text evidence="1">The sequence shown here is derived from an EMBL/GenBank/DDBJ whole genome shotgun (WGS) entry which is preliminary data.</text>
</comment>
<accession>A0A2P8H170</accession>
<protein>
    <submittedName>
        <fullName evidence="1">Uncharacterized protein</fullName>
    </submittedName>
</protein>
<sequence>MHPPSPSPSLVVVHEGLPPTLAVVLAKHDVHIVRAETIDEAGRVRDCAMTLVVAQIHLTSDDPRCRGGADVIGSILTGLVEGPSRPRSTLVLVTYDGQGHVEKRLRQKTESLLRQAVLRAATSFGADLVVNALMVPVPSDDVIVAERLVAMADARPPITTGEVLHLSDVVDQSIGEALLERSL</sequence>
<reference evidence="1 3" key="1">
    <citation type="submission" date="2018-03" db="EMBL/GenBank/DDBJ databases">
        <title>Genomic Encyclopedia of Archaeal and Bacterial Type Strains, Phase II (KMG-II): from individual species to whole genera.</title>
        <authorList>
            <person name="Goeker M."/>
        </authorList>
    </citation>
    <scope>NUCLEOTIDE SEQUENCE [LARGE SCALE GENOMIC DNA]</scope>
    <source>
        <strain evidence="1 3">DSM 21548</strain>
    </source>
</reference>
<dbReference type="EMBL" id="PYAU01000001">
    <property type="protein sequence ID" value="PSL39957.1"/>
    <property type="molecule type" value="Genomic_DNA"/>
</dbReference>
<reference evidence="2 4" key="2">
    <citation type="submission" date="2018-12" db="EMBL/GenBank/DDBJ databases">
        <authorList>
            <person name="hu s."/>
            <person name="Xu Y."/>
            <person name="Xu B."/>
            <person name="Li F."/>
        </authorList>
    </citation>
    <scope>NUCLEOTIDE SEQUENCE [LARGE SCALE GENOMIC DNA]</scope>
    <source>
        <strain evidence="2 4">KSW2-17</strain>
    </source>
</reference>
<proteinExistence type="predicted"/>
<dbReference type="Proteomes" id="UP000268291">
    <property type="component" value="Unassembled WGS sequence"/>
</dbReference>
<evidence type="ECO:0000313" key="2">
    <source>
        <dbReference type="EMBL" id="RUQ85685.1"/>
    </source>
</evidence>
<evidence type="ECO:0000313" key="3">
    <source>
        <dbReference type="Proteomes" id="UP000241203"/>
    </source>
</evidence>
<dbReference type="Proteomes" id="UP000241203">
    <property type="component" value="Unassembled WGS sequence"/>
</dbReference>
<name>A0A2P8H170_9MICO</name>
<organism evidence="1 3">
    <name type="scientific">Labedella gwakjiensis</name>
    <dbReference type="NCBI Taxonomy" id="390269"/>
    <lineage>
        <taxon>Bacteria</taxon>
        <taxon>Bacillati</taxon>
        <taxon>Actinomycetota</taxon>
        <taxon>Actinomycetes</taxon>
        <taxon>Micrococcales</taxon>
        <taxon>Microbacteriaceae</taxon>
        <taxon>Labedella</taxon>
    </lineage>
</organism>
<keyword evidence="4" id="KW-1185">Reference proteome</keyword>
<evidence type="ECO:0000313" key="1">
    <source>
        <dbReference type="EMBL" id="PSL39957.1"/>
    </source>
</evidence>
<dbReference type="RefSeq" id="WP_106564759.1">
    <property type="nucleotide sequence ID" value="NZ_PYAU01000001.1"/>
</dbReference>
<gene>
    <name evidence="1" type="ORF">CLV49_3612</name>
    <name evidence="2" type="ORF">ELQ93_01210</name>
</gene>
<evidence type="ECO:0000313" key="4">
    <source>
        <dbReference type="Proteomes" id="UP000268291"/>
    </source>
</evidence>
<dbReference type="EMBL" id="RZGY01000001">
    <property type="protein sequence ID" value="RUQ85685.1"/>
    <property type="molecule type" value="Genomic_DNA"/>
</dbReference>